<feature type="domain" description="EGF-like" evidence="3">
    <location>
        <begin position="373"/>
        <end position="404"/>
    </location>
</feature>
<dbReference type="RefSeq" id="XP_022305773.1">
    <property type="nucleotide sequence ID" value="XM_022450065.1"/>
</dbReference>
<name>A0A8B8BR00_CRAVI</name>
<dbReference type="GeneID" id="111112540"/>
<dbReference type="InterPro" id="IPR008979">
    <property type="entry name" value="Galactose-bd-like_sf"/>
</dbReference>
<keyword evidence="4" id="KW-1185">Reference proteome</keyword>
<feature type="domain" description="EGF-like" evidence="3">
    <location>
        <begin position="332"/>
        <end position="359"/>
    </location>
</feature>
<sequence length="409" mass="45774">MCHEQKCTMIVHFLLTGFFLAFGYDDLSKNKVATQSTTYPSSIYTADNAVDRDITTCMRTELIGVTSPYQRVWWRVDLGRVYNIYSVNIRFKNYDGQEKRQRGRFAGFSLYISNNGDMDSSSLCYKDGPQLPFLNFTTTCIRYGRYVTFYNERLDRTTYPEVYELFVYTELCEVIVQECTAGWYGVDCKQQCSGHCRDDDVCNHVTGQCDGGCAAGWREALCDKVCKDGTYGNSCVYNCSGNCLNDFPCNRQTGQCDMGCKPGYINAFCNEHCPPGYYGYECKKACSGHCLNNTVCDHITGICTDGCLAGYVGKLCNEACKEGYYGQNCLLACSSNCKTCKYTDGTCSCQAGWKGSNCSTVCIKSYGENCVYPCSKNCVNQTCNRFHGICQFGCESGYHGQECDKGIYT</sequence>
<dbReference type="SMART" id="SM00181">
    <property type="entry name" value="EGF"/>
    <property type="match status" value="5"/>
</dbReference>
<keyword evidence="2" id="KW-0732">Signal</keyword>
<evidence type="ECO:0000313" key="5">
    <source>
        <dbReference type="RefSeq" id="XP_022305773.1"/>
    </source>
</evidence>
<dbReference type="Pfam" id="PF22633">
    <property type="entry name" value="F5_F8_type_C_2"/>
    <property type="match status" value="1"/>
</dbReference>
<evidence type="ECO:0000256" key="1">
    <source>
        <dbReference type="ARBA" id="ARBA00022536"/>
    </source>
</evidence>
<accession>A0A8B8BR00</accession>
<reference evidence="5" key="1">
    <citation type="submission" date="2025-08" db="UniProtKB">
        <authorList>
            <consortium name="RefSeq"/>
        </authorList>
    </citation>
    <scope>IDENTIFICATION</scope>
    <source>
        <tissue evidence="5">Whole sample</tissue>
    </source>
</reference>
<dbReference type="GO" id="GO:0005044">
    <property type="term" value="F:scavenger receptor activity"/>
    <property type="evidence" value="ECO:0007669"/>
    <property type="project" value="InterPro"/>
</dbReference>
<keyword evidence="1" id="KW-0245">EGF-like domain</keyword>
<organism evidence="4 5">
    <name type="scientific">Crassostrea virginica</name>
    <name type="common">Eastern oyster</name>
    <dbReference type="NCBI Taxonomy" id="6565"/>
    <lineage>
        <taxon>Eukaryota</taxon>
        <taxon>Metazoa</taxon>
        <taxon>Spiralia</taxon>
        <taxon>Lophotrochozoa</taxon>
        <taxon>Mollusca</taxon>
        <taxon>Bivalvia</taxon>
        <taxon>Autobranchia</taxon>
        <taxon>Pteriomorphia</taxon>
        <taxon>Ostreida</taxon>
        <taxon>Ostreoidea</taxon>
        <taxon>Ostreidae</taxon>
        <taxon>Crassostrea</taxon>
    </lineage>
</organism>
<dbReference type="SUPFAM" id="SSF49785">
    <property type="entry name" value="Galactose-binding domain-like"/>
    <property type="match status" value="1"/>
</dbReference>
<feature type="domain" description="EGF-like" evidence="3">
    <location>
        <begin position="285"/>
        <end position="317"/>
    </location>
</feature>
<dbReference type="Proteomes" id="UP000694844">
    <property type="component" value="Chromosome 9"/>
</dbReference>
<dbReference type="Gene3D" id="2.170.300.10">
    <property type="entry name" value="Tie2 ligand-binding domain superfamily"/>
    <property type="match status" value="1"/>
</dbReference>
<dbReference type="KEGG" id="cvn:111112540"/>
<dbReference type="AlphaFoldDB" id="A0A8B8BR00"/>
<dbReference type="InterPro" id="IPR042635">
    <property type="entry name" value="MEGF10/SREC1/2-like"/>
</dbReference>
<proteinExistence type="predicted"/>
<dbReference type="Gene3D" id="2.60.120.260">
    <property type="entry name" value="Galactose-binding domain-like"/>
    <property type="match status" value="1"/>
</dbReference>
<gene>
    <name evidence="5" type="primary">LOC111112540</name>
</gene>
<evidence type="ECO:0000313" key="4">
    <source>
        <dbReference type="Proteomes" id="UP000694844"/>
    </source>
</evidence>
<dbReference type="OrthoDB" id="6139723at2759"/>
<dbReference type="PANTHER" id="PTHR24043">
    <property type="entry name" value="SCAVENGER RECEPTOR CLASS F"/>
    <property type="match status" value="1"/>
</dbReference>
<evidence type="ECO:0000259" key="3">
    <source>
        <dbReference type="SMART" id="SM00181"/>
    </source>
</evidence>
<feature type="domain" description="EGF-like" evidence="3">
    <location>
        <begin position="187"/>
        <end position="223"/>
    </location>
</feature>
<evidence type="ECO:0000256" key="2">
    <source>
        <dbReference type="SAM" id="SignalP"/>
    </source>
</evidence>
<feature type="signal peptide" evidence="2">
    <location>
        <begin position="1"/>
        <end position="23"/>
    </location>
</feature>
<dbReference type="InterPro" id="IPR000742">
    <property type="entry name" value="EGF"/>
</dbReference>
<feature type="domain" description="EGF-like" evidence="3">
    <location>
        <begin position="242"/>
        <end position="283"/>
    </location>
</feature>
<feature type="chain" id="PRO_5034273087" evidence="2">
    <location>
        <begin position="24"/>
        <end position="409"/>
    </location>
</feature>
<protein>
    <submittedName>
        <fullName evidence="5">Multiple epidermal growth factor-like domains protein 10</fullName>
    </submittedName>
</protein>